<organism evidence="3">
    <name type="scientific">Schlesneria paludicola</name>
    <dbReference type="NCBI Taxonomy" id="360056"/>
    <lineage>
        <taxon>Bacteria</taxon>
        <taxon>Pseudomonadati</taxon>
        <taxon>Planctomycetota</taxon>
        <taxon>Planctomycetia</taxon>
        <taxon>Planctomycetales</taxon>
        <taxon>Planctomycetaceae</taxon>
        <taxon>Schlesneria</taxon>
    </lineage>
</organism>
<accession>A0A7C2NXP9</accession>
<dbReference type="PANTHER" id="PTHR34512:SF30">
    <property type="entry name" value="OUTER MEMBRANE PROTEIN ASSEMBLY FACTOR BAMB"/>
    <property type="match status" value="1"/>
</dbReference>
<keyword evidence="3" id="KW-0418">Kinase</keyword>
<dbReference type="GO" id="GO:0004674">
    <property type="term" value="F:protein serine/threonine kinase activity"/>
    <property type="evidence" value="ECO:0007669"/>
    <property type="project" value="UniProtKB-KW"/>
</dbReference>
<dbReference type="AlphaFoldDB" id="A0A7C2NXP9"/>
<feature type="signal peptide" evidence="1">
    <location>
        <begin position="1"/>
        <end position="22"/>
    </location>
</feature>
<dbReference type="InterPro" id="IPR015943">
    <property type="entry name" value="WD40/YVTN_repeat-like_dom_sf"/>
</dbReference>
<keyword evidence="3" id="KW-0808">Transferase</keyword>
<gene>
    <name evidence="3" type="ORF">ENQ76_10135</name>
</gene>
<sequence>MNAVRCLTLFVTVTALVGPAWAEKPSGKTGGPFTAADWPAWRGPTGNGVANADQSPPLAWSDTENVLWKTPVPGRGHGSPTVVGDHVYLAAAEPDIEVQSVLCFDRRTGKPLWKREIHRGHFDKKGNAKSSHASSSVACDGERLFISFLNHDAIWTTALTRGGEILWQTRIADFVNHQGFGSSPIIYGPLVLVSADSKGGAGRVAGLNRETGDTVWSIERPKLPNYASPIVVHAAGRDQVVMIGCDLVQGLDPLTGKTLWQTAGSTEECVTSTVTDGKLIYTSGGYPRNHVSAIAADGTGRVAWENGTRVYVPSMVIKDGYLYAVLDAGVAICWKADTGEEQWKERLGGTFSASLVLVGDKIFGTDESGRTCIWKAYPNQFELIAENRLGSEAFATPAICGGRLYLRHAEQLDGQRQEFLYCVGERR</sequence>
<comment type="caution">
    <text evidence="3">The sequence shown here is derived from an EMBL/GenBank/DDBJ whole genome shotgun (WGS) entry which is preliminary data.</text>
</comment>
<reference evidence="3" key="1">
    <citation type="journal article" date="2020" name="mSystems">
        <title>Genome- and Community-Level Interaction Insights into Carbon Utilization and Element Cycling Functions of Hydrothermarchaeota in Hydrothermal Sediment.</title>
        <authorList>
            <person name="Zhou Z."/>
            <person name="Liu Y."/>
            <person name="Xu W."/>
            <person name="Pan J."/>
            <person name="Luo Z.H."/>
            <person name="Li M."/>
        </authorList>
    </citation>
    <scope>NUCLEOTIDE SEQUENCE [LARGE SCALE GENOMIC DNA]</scope>
    <source>
        <strain evidence="3">SpSt-339</strain>
    </source>
</reference>
<proteinExistence type="predicted"/>
<protein>
    <submittedName>
        <fullName evidence="3">Serine/threonine protein kinase</fullName>
    </submittedName>
</protein>
<dbReference type="SMART" id="SM00564">
    <property type="entry name" value="PQQ"/>
    <property type="match status" value="3"/>
</dbReference>
<evidence type="ECO:0000313" key="3">
    <source>
        <dbReference type="EMBL" id="HEN15811.1"/>
    </source>
</evidence>
<dbReference type="Gene3D" id="2.130.10.10">
    <property type="entry name" value="YVTN repeat-like/Quinoprotein amine dehydrogenase"/>
    <property type="match status" value="1"/>
</dbReference>
<dbReference type="Gene3D" id="2.40.10.480">
    <property type="match status" value="1"/>
</dbReference>
<dbReference type="InterPro" id="IPR002372">
    <property type="entry name" value="PQQ_rpt_dom"/>
</dbReference>
<keyword evidence="3" id="KW-0723">Serine/threonine-protein kinase</keyword>
<feature type="chain" id="PRO_5028257724" evidence="1">
    <location>
        <begin position="23"/>
        <end position="427"/>
    </location>
</feature>
<dbReference type="SUPFAM" id="SSF50998">
    <property type="entry name" value="Quinoprotein alcohol dehydrogenase-like"/>
    <property type="match status" value="1"/>
</dbReference>
<name>A0A7C2NXP9_9PLAN</name>
<dbReference type="InterPro" id="IPR011047">
    <property type="entry name" value="Quinoprotein_ADH-like_sf"/>
</dbReference>
<feature type="domain" description="Pyrrolo-quinoline quinone repeat" evidence="2">
    <location>
        <begin position="99"/>
        <end position="344"/>
    </location>
</feature>
<dbReference type="PANTHER" id="PTHR34512">
    <property type="entry name" value="CELL SURFACE PROTEIN"/>
    <property type="match status" value="1"/>
</dbReference>
<dbReference type="Pfam" id="PF13360">
    <property type="entry name" value="PQQ_2"/>
    <property type="match status" value="1"/>
</dbReference>
<evidence type="ECO:0000259" key="2">
    <source>
        <dbReference type="Pfam" id="PF13360"/>
    </source>
</evidence>
<keyword evidence="1" id="KW-0732">Signal</keyword>
<dbReference type="EMBL" id="DSOK01000289">
    <property type="protein sequence ID" value="HEN15811.1"/>
    <property type="molecule type" value="Genomic_DNA"/>
</dbReference>
<dbReference type="InterPro" id="IPR018391">
    <property type="entry name" value="PQQ_b-propeller_rpt"/>
</dbReference>
<evidence type="ECO:0000256" key="1">
    <source>
        <dbReference type="SAM" id="SignalP"/>
    </source>
</evidence>